<evidence type="ECO:0000313" key="1">
    <source>
        <dbReference type="EMBL" id="SQA49064.1"/>
    </source>
</evidence>
<proteinExistence type="predicted"/>
<dbReference type="KEGG" id="ypv:BZ15_4328"/>
<comment type="caution">
    <text evidence="1">The sequence shown here is derived from an EMBL/GenBank/DDBJ whole genome shotgun (WGS) entry which is preliminary data.</text>
</comment>
<gene>
    <name evidence="1" type="ORF">NCTC5923_04276</name>
</gene>
<dbReference type="AlphaFoldDB" id="A0AAX2I7C5"/>
<name>A0AAX2I7C5_YERPE</name>
<sequence>MQSIPDGRLGAEGYLSGYPGCFEKMEHANTKLAVGNESFYYRVR</sequence>
<protein>
    <submittedName>
        <fullName evidence="1">Uncharacterized protein</fullName>
    </submittedName>
</protein>
<evidence type="ECO:0000313" key="2">
    <source>
        <dbReference type="Proteomes" id="UP000251879"/>
    </source>
</evidence>
<organism evidence="1 2">
    <name type="scientific">Yersinia pestis</name>
    <dbReference type="NCBI Taxonomy" id="632"/>
    <lineage>
        <taxon>Bacteria</taxon>
        <taxon>Pseudomonadati</taxon>
        <taxon>Pseudomonadota</taxon>
        <taxon>Gammaproteobacteria</taxon>
        <taxon>Enterobacterales</taxon>
        <taxon>Yersiniaceae</taxon>
        <taxon>Yersinia</taxon>
    </lineage>
</organism>
<accession>A0AAX2I7C5</accession>
<dbReference type="KEGG" id="ypw:CH59_4414"/>
<dbReference type="Proteomes" id="UP000251879">
    <property type="component" value="Unassembled WGS sequence"/>
</dbReference>
<dbReference type="EMBL" id="UAVH01000010">
    <property type="protein sequence ID" value="SQA49064.1"/>
    <property type="molecule type" value="Genomic_DNA"/>
</dbReference>
<reference evidence="1 2" key="1">
    <citation type="submission" date="2018-06" db="EMBL/GenBank/DDBJ databases">
        <authorList>
            <consortium name="Pathogen Informatics"/>
            <person name="Doyle S."/>
        </authorList>
    </citation>
    <scope>NUCLEOTIDE SEQUENCE [LARGE SCALE GENOMIC DNA]</scope>
    <source>
        <strain evidence="1 2">NCTC5923</strain>
    </source>
</reference>